<keyword evidence="4" id="KW-0479">Metal-binding</keyword>
<dbReference type="EMBL" id="CZPT02000701">
    <property type="protein sequence ID" value="SCU67199.1"/>
    <property type="molecule type" value="Genomic_DNA"/>
</dbReference>
<evidence type="ECO:0000256" key="6">
    <source>
        <dbReference type="ARBA" id="ARBA00022786"/>
    </source>
</evidence>
<keyword evidence="9" id="KW-0862">Zinc</keyword>
<evidence type="ECO:0000259" key="11">
    <source>
        <dbReference type="PROSITE" id="PS50235"/>
    </source>
</evidence>
<dbReference type="GO" id="GO:0005634">
    <property type="term" value="C:nucleus"/>
    <property type="evidence" value="ECO:0007669"/>
    <property type="project" value="TreeGrafter"/>
</dbReference>
<dbReference type="InterPro" id="IPR028889">
    <property type="entry name" value="USP"/>
</dbReference>
<feature type="region of interest" description="Disordered" evidence="10">
    <location>
        <begin position="959"/>
        <end position="989"/>
    </location>
</feature>
<keyword evidence="5" id="KW-0863">Zinc-finger</keyword>
<comment type="caution">
    <text evidence="12">The sequence shown here is derived from an EMBL/GenBank/DDBJ whole genome shotgun (WGS) entry which is preliminary data.</text>
</comment>
<organism evidence="12 13">
    <name type="scientific">Trypanosoma equiperdum</name>
    <dbReference type="NCBI Taxonomy" id="5694"/>
    <lineage>
        <taxon>Eukaryota</taxon>
        <taxon>Discoba</taxon>
        <taxon>Euglenozoa</taxon>
        <taxon>Kinetoplastea</taxon>
        <taxon>Metakinetoplastina</taxon>
        <taxon>Trypanosomatida</taxon>
        <taxon>Trypanosomatidae</taxon>
        <taxon>Trypanosoma</taxon>
    </lineage>
</organism>
<dbReference type="SUPFAM" id="SSF54001">
    <property type="entry name" value="Cysteine proteinases"/>
    <property type="match status" value="1"/>
</dbReference>
<dbReference type="Pfam" id="PF00443">
    <property type="entry name" value="UCH"/>
    <property type="match status" value="1"/>
</dbReference>
<protein>
    <recommendedName>
        <fullName evidence="2">ubiquitinyl hydrolase 1</fullName>
        <ecNumber evidence="2">3.4.19.12</ecNumber>
    </recommendedName>
</protein>
<dbReference type="GO" id="GO:0006508">
    <property type="term" value="P:proteolysis"/>
    <property type="evidence" value="ECO:0007669"/>
    <property type="project" value="UniProtKB-KW"/>
</dbReference>
<dbReference type="GO" id="GO:0008270">
    <property type="term" value="F:zinc ion binding"/>
    <property type="evidence" value="ECO:0007669"/>
    <property type="project" value="UniProtKB-KW"/>
</dbReference>
<feature type="region of interest" description="Disordered" evidence="10">
    <location>
        <begin position="581"/>
        <end position="601"/>
    </location>
</feature>
<dbReference type="CDD" id="cd02257">
    <property type="entry name" value="Peptidase_C19"/>
    <property type="match status" value="1"/>
</dbReference>
<evidence type="ECO:0000256" key="1">
    <source>
        <dbReference type="ARBA" id="ARBA00000707"/>
    </source>
</evidence>
<evidence type="ECO:0000256" key="8">
    <source>
        <dbReference type="ARBA" id="ARBA00022807"/>
    </source>
</evidence>
<reference evidence="12" key="1">
    <citation type="submission" date="2016-09" db="EMBL/GenBank/DDBJ databases">
        <authorList>
            <person name="Hebert L."/>
            <person name="Moumen B."/>
        </authorList>
    </citation>
    <scope>NUCLEOTIDE SEQUENCE [LARGE SCALE GENOMIC DNA]</scope>
    <source>
        <strain evidence="12">OVI</strain>
    </source>
</reference>
<dbReference type="InterPro" id="IPR050164">
    <property type="entry name" value="Peptidase_C19"/>
</dbReference>
<dbReference type="EC" id="3.4.19.12" evidence="2"/>
<evidence type="ECO:0000256" key="3">
    <source>
        <dbReference type="ARBA" id="ARBA00022670"/>
    </source>
</evidence>
<evidence type="ECO:0000313" key="12">
    <source>
        <dbReference type="EMBL" id="SCU67199.1"/>
    </source>
</evidence>
<dbReference type="GO" id="GO:0005829">
    <property type="term" value="C:cytosol"/>
    <property type="evidence" value="ECO:0007669"/>
    <property type="project" value="TreeGrafter"/>
</dbReference>
<dbReference type="PANTHER" id="PTHR24006">
    <property type="entry name" value="UBIQUITIN CARBOXYL-TERMINAL HYDROLASE"/>
    <property type="match status" value="1"/>
</dbReference>
<name>A0A1G4I5P2_TRYEQ</name>
<dbReference type="Gene3D" id="3.90.70.10">
    <property type="entry name" value="Cysteine proteinases"/>
    <property type="match status" value="1"/>
</dbReference>
<dbReference type="InterPro" id="IPR018200">
    <property type="entry name" value="USP_CS"/>
</dbReference>
<evidence type="ECO:0000256" key="2">
    <source>
        <dbReference type="ARBA" id="ARBA00012759"/>
    </source>
</evidence>
<dbReference type="InterPro" id="IPR001876">
    <property type="entry name" value="Znf_RanBP2"/>
</dbReference>
<dbReference type="PROSITE" id="PS00972">
    <property type="entry name" value="USP_1"/>
    <property type="match status" value="1"/>
</dbReference>
<feature type="region of interest" description="Disordered" evidence="10">
    <location>
        <begin position="99"/>
        <end position="125"/>
    </location>
</feature>
<dbReference type="PROSITE" id="PS00973">
    <property type="entry name" value="USP_2"/>
    <property type="match status" value="1"/>
</dbReference>
<dbReference type="GeneID" id="92381957"/>
<dbReference type="RefSeq" id="XP_067078546.1">
    <property type="nucleotide sequence ID" value="XM_067222445.1"/>
</dbReference>
<dbReference type="InterPro" id="IPR001394">
    <property type="entry name" value="Peptidase_C19_UCH"/>
</dbReference>
<evidence type="ECO:0000256" key="5">
    <source>
        <dbReference type="ARBA" id="ARBA00022771"/>
    </source>
</evidence>
<keyword evidence="13" id="KW-1185">Reference proteome</keyword>
<accession>A0A1G4I5P2</accession>
<dbReference type="InterPro" id="IPR038765">
    <property type="entry name" value="Papain-like_cys_pep_sf"/>
</dbReference>
<feature type="domain" description="USP" evidence="11">
    <location>
        <begin position="135"/>
        <end position="450"/>
    </location>
</feature>
<dbReference type="SMART" id="SM00547">
    <property type="entry name" value="ZnF_RBZ"/>
    <property type="match status" value="1"/>
</dbReference>
<keyword evidence="3" id="KW-0645">Protease</keyword>
<dbReference type="VEuPathDB" id="TriTrypDB:TEOVI_000802300"/>
<comment type="catalytic activity">
    <reaction evidence="1">
        <text>Thiol-dependent hydrolysis of ester, thioester, amide, peptide and isopeptide bonds formed by the C-terminal Gly of ubiquitin (a 76-residue protein attached to proteins as an intracellular targeting signal).</text>
        <dbReference type="EC" id="3.4.19.12"/>
    </reaction>
</comment>
<evidence type="ECO:0000313" key="13">
    <source>
        <dbReference type="Proteomes" id="UP000195570"/>
    </source>
</evidence>
<dbReference type="GO" id="GO:0016579">
    <property type="term" value="P:protein deubiquitination"/>
    <property type="evidence" value="ECO:0007669"/>
    <property type="project" value="InterPro"/>
</dbReference>
<gene>
    <name evidence="12" type="ORF">TEOVI_000802300</name>
</gene>
<dbReference type="PROSITE" id="PS50235">
    <property type="entry name" value="USP_3"/>
    <property type="match status" value="1"/>
</dbReference>
<proteinExistence type="predicted"/>
<sequence>MLDLDSWVDEFHAGNEQKAVNQDTCNAAAGSSPSPLSVDVITLAYRLRTPCCVRHTLPSDCPVGCVASPWCLAGLSTLSTNNTTLQDFVADLLGDDTSLASSHQPQLQRGEHGPNDGDSPADTSSVDVYKYPIRRGIRDLGNTCYLNAVLQMLFHIPAVRDEVLRASASFPVAAHNSAKKITPLLASGLGELFAEMAYSRDERGVDAERFATFLSIDKGIQQDAQEFFVLLINWLQREVGDAVRHVFEGTILHDRECSKCGRSCKRAEPFSFLSLPVRQSIEESLEELLRVHEVQGFKCEECGAVTSAFSRLHIRTLPDVLVVHFNRFSFSLQEKRREKITRSVSFPIEWDLTPYKDRWRQVQKQTASNNSGVADSVVEARSNAAQLYRLVGVVNHHGEAAVCGHYTYHGKMDGHGGWYQFDNAVVTRLQRFHGTRASSKEAYMLVYERHAHPTNNPLTSAEEDVERAGSLDTTIILPPHLQNHIERLNHEVEKVRQARQLQRSVVMNFLKQWKDVADDIFYRSARRKGHPIAVMEECEDLTQYVAFPTRWMKLFGRCFIPSYIDTNRYCSFERGMKRHRRNSSKSAVELSNELPAAGSDSKEVEDNAPLVAAEMVLDTTKGAMPGDCVLIKSIYKSTLTDYLEDVRCPHGKLAPWGQYKLLSGASARRLNSFLNSVPSLLTSLTTVGEFTPFKGWKLSEYICEECVKRMSKEVQRIKTSWNEDMEIQTAVTPTSKFAEREDADELVYVSVEAVEHWEQMLKVTEKYRYIVKQQGFTGLVVAMKARSEDVDTEVIPLPSPSKLLCEHQLLSSVAAVREVPASVWHLLKKRILQLFYGDSVSVKHTLTPSVKAHMEMLLPYLPVSRTGKCLECIQNKMRMMMERHSAKMEKLNEGKRFSTLVEASRVMALPSVEVRIRHPNTLVWKRDIKRSYRRCYRTWEREQEDKITAVEARIKSLKEVGGQREKKQRTLPTPPVRCDRKQSQEPSDSQQVCEVTCENSQSIPDVMEVPSPLQSACDELAALRAATPPDVSAVYGCIPTWWVARWYKWYTNDADTGVGPPPCVDYSAFFCQHGGTVLPPSSLNPTDAHWSKTFTLGPIIRAWKSWLKDPSALDVVEESGSVHFPPIVLVPLKEMIAVLERYGGEGQLLPEVTDSKDLVTRLNNGRVVLFVERRGERMLDPPTCEICSTAVLDGVTELSRGFIDGSLRLRLHLRRSKRQHYDANDVLSGVSYNMTVGKLKVEISQRVLEYHGYILPVNDMKLLLGRKPLGPNKICKENTCANSDGNAPDGAASPSVASDDRNEESTTGALSTVDVDTCTLFECGLRDGDEITVDASNTPLEKVLVNDSLCIRVPGAPTSSSETPTAEDVAAFGATRLYGVLDNVQNGRERKAPGQKACAVCTYLNVREAERCEMCEAAL</sequence>
<evidence type="ECO:0000256" key="7">
    <source>
        <dbReference type="ARBA" id="ARBA00022801"/>
    </source>
</evidence>
<dbReference type="PANTHER" id="PTHR24006:SF687">
    <property type="entry name" value="UBIQUITIN CARBOXYL-TERMINAL HYDROLASE 10"/>
    <property type="match status" value="1"/>
</dbReference>
<feature type="region of interest" description="Disordered" evidence="10">
    <location>
        <begin position="1278"/>
        <end position="1309"/>
    </location>
</feature>
<keyword evidence="6" id="KW-0833">Ubl conjugation pathway</keyword>
<dbReference type="Proteomes" id="UP000195570">
    <property type="component" value="Unassembled WGS sequence"/>
</dbReference>
<evidence type="ECO:0000256" key="4">
    <source>
        <dbReference type="ARBA" id="ARBA00022723"/>
    </source>
</evidence>
<evidence type="ECO:0000256" key="9">
    <source>
        <dbReference type="ARBA" id="ARBA00022833"/>
    </source>
</evidence>
<dbReference type="GO" id="GO:0004843">
    <property type="term" value="F:cysteine-type deubiquitinase activity"/>
    <property type="evidence" value="ECO:0007669"/>
    <property type="project" value="UniProtKB-EC"/>
</dbReference>
<evidence type="ECO:0000256" key="10">
    <source>
        <dbReference type="SAM" id="MobiDB-lite"/>
    </source>
</evidence>
<keyword evidence="8" id="KW-0788">Thiol protease</keyword>
<keyword evidence="7 12" id="KW-0378">Hydrolase</keyword>